<gene>
    <name evidence="1" type="ORF">M8C21_021138</name>
</gene>
<keyword evidence="2" id="KW-1185">Reference proteome</keyword>
<evidence type="ECO:0000313" key="1">
    <source>
        <dbReference type="EMBL" id="KAI7742765.1"/>
    </source>
</evidence>
<dbReference type="Proteomes" id="UP001206925">
    <property type="component" value="Unassembled WGS sequence"/>
</dbReference>
<proteinExistence type="predicted"/>
<reference evidence="1" key="1">
    <citation type="submission" date="2022-06" db="EMBL/GenBank/DDBJ databases">
        <title>Uncovering the hologenomic basis of an extraordinary plant invasion.</title>
        <authorList>
            <person name="Bieker V.C."/>
            <person name="Martin M.D."/>
            <person name="Gilbert T."/>
            <person name="Hodgins K."/>
            <person name="Battlay P."/>
            <person name="Petersen B."/>
            <person name="Wilson J."/>
        </authorList>
    </citation>
    <scope>NUCLEOTIDE SEQUENCE</scope>
    <source>
        <strain evidence="1">AA19_3_7</strain>
        <tissue evidence="1">Leaf</tissue>
    </source>
</reference>
<comment type="caution">
    <text evidence="1">The sequence shown here is derived from an EMBL/GenBank/DDBJ whole genome shotgun (WGS) entry which is preliminary data.</text>
</comment>
<organism evidence="1 2">
    <name type="scientific">Ambrosia artemisiifolia</name>
    <name type="common">Common ragweed</name>
    <dbReference type="NCBI Taxonomy" id="4212"/>
    <lineage>
        <taxon>Eukaryota</taxon>
        <taxon>Viridiplantae</taxon>
        <taxon>Streptophyta</taxon>
        <taxon>Embryophyta</taxon>
        <taxon>Tracheophyta</taxon>
        <taxon>Spermatophyta</taxon>
        <taxon>Magnoliopsida</taxon>
        <taxon>eudicotyledons</taxon>
        <taxon>Gunneridae</taxon>
        <taxon>Pentapetalae</taxon>
        <taxon>asterids</taxon>
        <taxon>campanulids</taxon>
        <taxon>Asterales</taxon>
        <taxon>Asteraceae</taxon>
        <taxon>Asteroideae</taxon>
        <taxon>Heliantheae alliance</taxon>
        <taxon>Heliantheae</taxon>
        <taxon>Ambrosia</taxon>
    </lineage>
</organism>
<dbReference type="EMBL" id="JAMZMK010007913">
    <property type="protein sequence ID" value="KAI7742765.1"/>
    <property type="molecule type" value="Genomic_DNA"/>
</dbReference>
<accession>A0AAD5GHF5</accession>
<sequence>MDVGWLGLVLQCRPLVTDALGQLLIEYAKQVYNSQLQHLKDNEEDCKAGVKQFYLNQVGEVELLYS</sequence>
<name>A0AAD5GHF5_AMBAR</name>
<protein>
    <submittedName>
        <fullName evidence="1">Uncharacterized protein</fullName>
    </submittedName>
</protein>
<dbReference type="AlphaFoldDB" id="A0AAD5GHF5"/>
<evidence type="ECO:0000313" key="2">
    <source>
        <dbReference type="Proteomes" id="UP001206925"/>
    </source>
</evidence>